<dbReference type="PROSITE" id="PS51388">
    <property type="entry name" value="GED"/>
    <property type="match status" value="1"/>
</dbReference>
<dbReference type="OrthoDB" id="5061070at2759"/>
<dbReference type="GO" id="GO:0032153">
    <property type="term" value="C:cell division site"/>
    <property type="evidence" value="ECO:0007669"/>
    <property type="project" value="EnsemblFungi"/>
</dbReference>
<dbReference type="GO" id="GO:0005829">
    <property type="term" value="C:cytosol"/>
    <property type="evidence" value="ECO:0007669"/>
    <property type="project" value="EnsemblFungi"/>
</dbReference>
<dbReference type="GO" id="GO:0140572">
    <property type="term" value="P:vacuole fission"/>
    <property type="evidence" value="ECO:0007669"/>
    <property type="project" value="EnsemblFungi"/>
</dbReference>
<dbReference type="EMBL" id="LTDL01000040">
    <property type="protein sequence ID" value="OAG29592.1"/>
    <property type="molecule type" value="Genomic_DNA"/>
</dbReference>
<dbReference type="InterPro" id="IPR001401">
    <property type="entry name" value="Dynamin_GTPase"/>
</dbReference>
<sequence length="646" mass="70485">MEELIEKVNELQGLCADLPMPINLPQIVVVGAQSSGKSSILENIVGGDFLPRGPGMVTKRPLMIQIVPSKDESSPVQAVFGHAPHTYYHGLEGIREEIANETNRLLGDKNDVSAVPIVLKVYRKKALPLTLIDLPGMVKVRAEGQPEGIVKKIDDIIRDYVRHKNTIILAVTPATTDLSSSDGLMMAKEFDPGLERTLCVLTKVDLMDPGTNLISILQGKVVKVKLGFIPVICRGELALKDGTAIADALAREKDFFSSHSSYASKKEFCGMPHLLRTLHTVLRECIVKSIPYLQERIDTLLEKVRSQLGDLGPEVFDRQQAVMQMIMEFKQTVDAKISGTHTPGQKQANLEIVDGARISYTVDVAFSKVIRELNAFDAADSEMETVLFNASGVFGGSGHTLGLGHFLGLALNRMQPHCLSALGNVVTEMQLMMNASTAHPKLSRFPRFRRAVEKSIAELLRERSLAAAEGIKRFLHWNALYIRPPVIHPELARAQAPEITVSAQKSASNGFFGFASNPGFSGASGSGAGTSEHSGSGSEPSPNASISLPMDLGGAPSTSLASLKQAIHIHTEHMKNTVVEQVPKIIVYEIVHQTVVEVQNRLIRELYHPQTLESLLEEEPDVLSRRQTLSKALASLEKALLIILDL</sequence>
<keyword evidence="7" id="KW-1185">Reference proteome</keyword>
<comment type="caution">
    <text evidence="6">The sequence shown here is derived from an EMBL/GenBank/DDBJ whole genome shotgun (WGS) entry which is preliminary data.</text>
</comment>
<dbReference type="CDD" id="cd08771">
    <property type="entry name" value="DLP_1"/>
    <property type="match status" value="1"/>
</dbReference>
<dbReference type="GO" id="GO:0097753">
    <property type="term" value="P:membrane bending"/>
    <property type="evidence" value="ECO:0007669"/>
    <property type="project" value="EnsemblFungi"/>
</dbReference>
<evidence type="ECO:0000313" key="7">
    <source>
        <dbReference type="Proteomes" id="UP000185944"/>
    </source>
</evidence>
<dbReference type="Pfam" id="PF01031">
    <property type="entry name" value="Dynamin_M"/>
    <property type="match status" value="1"/>
</dbReference>
<dbReference type="SUPFAM" id="SSF52540">
    <property type="entry name" value="P-loop containing nucleoside triphosphate hydrolases"/>
    <property type="match status" value="1"/>
</dbReference>
<reference evidence="6 7" key="1">
    <citation type="submission" date="2016-02" db="EMBL/GenBank/DDBJ databases">
        <title>Discovery of a natural microsporidian pathogen with a broad tissue tropism in Caenorhabditis elegans.</title>
        <authorList>
            <person name="Luallen R.J."/>
            <person name="Reinke A.W."/>
            <person name="Tong L."/>
            <person name="Botts M.R."/>
            <person name="Felix M.-A."/>
            <person name="Troemel E.R."/>
        </authorList>
    </citation>
    <scope>NUCLEOTIDE SEQUENCE [LARGE SCALE GENOMIC DNA]</scope>
    <source>
        <strain evidence="6 7">JUm2807</strain>
    </source>
</reference>
<dbReference type="SMART" id="SM00302">
    <property type="entry name" value="GED"/>
    <property type="match status" value="1"/>
</dbReference>
<dbReference type="GO" id="GO:0048312">
    <property type="term" value="P:intracellular distribution of mitochondria"/>
    <property type="evidence" value="ECO:0007669"/>
    <property type="project" value="EnsemblFungi"/>
</dbReference>
<dbReference type="InterPro" id="IPR000375">
    <property type="entry name" value="Dynamin_stalk"/>
</dbReference>
<dbReference type="GO" id="GO:0005777">
    <property type="term" value="C:peroxisome"/>
    <property type="evidence" value="ECO:0007669"/>
    <property type="project" value="EnsemblFungi"/>
</dbReference>
<gene>
    <name evidence="6" type="ORF">NEDG_00725</name>
</gene>
<accession>A0A177EEM5</accession>
<dbReference type="InterPro" id="IPR003130">
    <property type="entry name" value="GED"/>
</dbReference>
<organism evidence="6 7">
    <name type="scientific">Nematocida displodere</name>
    <dbReference type="NCBI Taxonomy" id="1805483"/>
    <lineage>
        <taxon>Eukaryota</taxon>
        <taxon>Fungi</taxon>
        <taxon>Fungi incertae sedis</taxon>
        <taxon>Microsporidia</taxon>
        <taxon>Nematocida</taxon>
    </lineage>
</organism>
<dbReference type="GO" id="GO:0015886">
    <property type="term" value="P:heme transport"/>
    <property type="evidence" value="ECO:0007669"/>
    <property type="project" value="EnsemblFungi"/>
</dbReference>
<evidence type="ECO:0000259" key="4">
    <source>
        <dbReference type="PROSITE" id="PS51388"/>
    </source>
</evidence>
<evidence type="ECO:0000256" key="2">
    <source>
        <dbReference type="ARBA" id="ARBA00023134"/>
    </source>
</evidence>
<dbReference type="Proteomes" id="UP000185944">
    <property type="component" value="Unassembled WGS sequence"/>
</dbReference>
<dbReference type="GO" id="GO:0008017">
    <property type="term" value="F:microtubule binding"/>
    <property type="evidence" value="ECO:0007669"/>
    <property type="project" value="TreeGrafter"/>
</dbReference>
<dbReference type="GO" id="GO:0016236">
    <property type="term" value="P:macroautophagy"/>
    <property type="evidence" value="ECO:0007669"/>
    <property type="project" value="EnsemblFungi"/>
</dbReference>
<evidence type="ECO:0000256" key="3">
    <source>
        <dbReference type="SAM" id="MobiDB-lite"/>
    </source>
</evidence>
<evidence type="ECO:0000313" key="6">
    <source>
        <dbReference type="EMBL" id="OAG29592.1"/>
    </source>
</evidence>
<dbReference type="PRINTS" id="PR00195">
    <property type="entry name" value="DYNAMIN"/>
</dbReference>
<feature type="compositionally biased region" description="Low complexity" evidence="3">
    <location>
        <begin position="529"/>
        <end position="543"/>
    </location>
</feature>
<dbReference type="GO" id="GO:0051260">
    <property type="term" value="P:protein homooligomerization"/>
    <property type="evidence" value="ECO:0007669"/>
    <property type="project" value="EnsemblFungi"/>
</dbReference>
<proteinExistence type="predicted"/>
<feature type="region of interest" description="Disordered" evidence="3">
    <location>
        <begin position="522"/>
        <end position="550"/>
    </location>
</feature>
<keyword evidence="2" id="KW-0342">GTP-binding</keyword>
<dbReference type="AlphaFoldDB" id="A0A177EEM5"/>
<dbReference type="SMART" id="SM00053">
    <property type="entry name" value="DYNc"/>
    <property type="match status" value="1"/>
</dbReference>
<dbReference type="InterPro" id="IPR022812">
    <property type="entry name" value="Dynamin"/>
</dbReference>
<dbReference type="InterPro" id="IPR045063">
    <property type="entry name" value="Dynamin_N"/>
</dbReference>
<dbReference type="InterPro" id="IPR027417">
    <property type="entry name" value="P-loop_NTPase"/>
</dbReference>
<dbReference type="GO" id="GO:0016050">
    <property type="term" value="P:vesicle organization"/>
    <property type="evidence" value="ECO:0007669"/>
    <property type="project" value="EnsemblFungi"/>
</dbReference>
<evidence type="ECO:0000259" key="5">
    <source>
        <dbReference type="PROSITE" id="PS51718"/>
    </source>
</evidence>
<dbReference type="GO" id="GO:0042802">
    <property type="term" value="F:identical protein binding"/>
    <property type="evidence" value="ECO:0007669"/>
    <property type="project" value="EnsemblFungi"/>
</dbReference>
<evidence type="ECO:0000256" key="1">
    <source>
        <dbReference type="ARBA" id="ARBA00022741"/>
    </source>
</evidence>
<dbReference type="PANTHER" id="PTHR11566:SF21">
    <property type="entry name" value="DYNAMIN RELATED PROTEIN 1, ISOFORM A"/>
    <property type="match status" value="1"/>
</dbReference>
<dbReference type="RefSeq" id="XP_067544240.1">
    <property type="nucleotide sequence ID" value="XM_067688143.1"/>
</dbReference>
<dbReference type="PROSITE" id="PS51718">
    <property type="entry name" value="G_DYNAMIN_2"/>
    <property type="match status" value="1"/>
</dbReference>
<dbReference type="InterPro" id="IPR030381">
    <property type="entry name" value="G_DYNAMIN_dom"/>
</dbReference>
<dbReference type="GO" id="GO:0005525">
    <property type="term" value="F:GTP binding"/>
    <property type="evidence" value="ECO:0007669"/>
    <property type="project" value="InterPro"/>
</dbReference>
<dbReference type="GO" id="GO:0090149">
    <property type="term" value="P:mitochondrial membrane fission"/>
    <property type="evidence" value="ECO:0007669"/>
    <property type="project" value="EnsemblFungi"/>
</dbReference>
<dbReference type="GO" id="GO:0016559">
    <property type="term" value="P:peroxisome fission"/>
    <property type="evidence" value="ECO:0007669"/>
    <property type="project" value="EnsemblFungi"/>
</dbReference>
<dbReference type="GO" id="GO:0005741">
    <property type="term" value="C:mitochondrial outer membrane"/>
    <property type="evidence" value="ECO:0007669"/>
    <property type="project" value="EnsemblFungi"/>
</dbReference>
<dbReference type="Pfam" id="PF00350">
    <property type="entry name" value="Dynamin_N"/>
    <property type="match status" value="1"/>
</dbReference>
<dbReference type="GO" id="GO:0005874">
    <property type="term" value="C:microtubule"/>
    <property type="evidence" value="ECO:0007669"/>
    <property type="project" value="TreeGrafter"/>
</dbReference>
<dbReference type="GO" id="GO:0000001">
    <property type="term" value="P:mitochondrion inheritance"/>
    <property type="evidence" value="ECO:0007669"/>
    <property type="project" value="EnsemblFungi"/>
</dbReference>
<dbReference type="STRING" id="1805483.A0A177EEM5"/>
<name>A0A177EEM5_9MICR</name>
<dbReference type="Gene3D" id="3.40.50.300">
    <property type="entry name" value="P-loop containing nucleotide triphosphate hydrolases"/>
    <property type="match status" value="1"/>
</dbReference>
<dbReference type="InterPro" id="IPR020850">
    <property type="entry name" value="GED_dom"/>
</dbReference>
<dbReference type="PANTHER" id="PTHR11566">
    <property type="entry name" value="DYNAMIN"/>
    <property type="match status" value="1"/>
</dbReference>
<dbReference type="Pfam" id="PF02212">
    <property type="entry name" value="GED"/>
    <property type="match status" value="1"/>
</dbReference>
<keyword evidence="1" id="KW-0547">Nucleotide-binding</keyword>
<dbReference type="GO" id="GO:0003924">
    <property type="term" value="F:GTPase activity"/>
    <property type="evidence" value="ECO:0007669"/>
    <property type="project" value="EnsemblFungi"/>
</dbReference>
<dbReference type="GO" id="GO:0034643">
    <property type="term" value="P:establishment of mitochondrion localization, microtubule-mediated"/>
    <property type="evidence" value="ECO:0007669"/>
    <property type="project" value="EnsemblFungi"/>
</dbReference>
<feature type="domain" description="Dynamin-type G" evidence="5">
    <location>
        <begin position="21"/>
        <end position="291"/>
    </location>
</feature>
<dbReference type="Gene3D" id="1.20.120.1240">
    <property type="entry name" value="Dynamin, middle domain"/>
    <property type="match status" value="1"/>
</dbReference>
<dbReference type="VEuPathDB" id="MicrosporidiaDB:NEDG_00725"/>
<protein>
    <submittedName>
        <fullName evidence="6">Dynamin 1-like protein</fullName>
    </submittedName>
</protein>
<dbReference type="GeneID" id="93647075"/>
<feature type="domain" description="GED" evidence="4">
    <location>
        <begin position="560"/>
        <end position="646"/>
    </location>
</feature>